<feature type="domain" description="Peptidase M1 membrane alanine aminopeptidase" evidence="9">
    <location>
        <begin position="26"/>
        <end position="233"/>
    </location>
</feature>
<dbReference type="GO" id="GO:0043171">
    <property type="term" value="P:peptide catabolic process"/>
    <property type="evidence" value="ECO:0007669"/>
    <property type="project" value="TreeGrafter"/>
</dbReference>
<evidence type="ECO:0000313" key="13">
    <source>
        <dbReference type="WBParaSite" id="TCNE_0001432301-mRNA-1"/>
    </source>
</evidence>
<evidence type="ECO:0000256" key="7">
    <source>
        <dbReference type="ARBA" id="ARBA00022833"/>
    </source>
</evidence>
<keyword evidence="3" id="KW-0031">Aminopeptidase</keyword>
<comment type="similarity">
    <text evidence="2">Belongs to the peptidase M1 family.</text>
</comment>
<gene>
    <name evidence="11" type="ORF">TCNE_LOCUS14323</name>
</gene>
<keyword evidence="4" id="KW-0645">Protease</keyword>
<dbReference type="Pfam" id="PF11838">
    <property type="entry name" value="ERAP1_C"/>
    <property type="match status" value="1"/>
</dbReference>
<evidence type="ECO:0000256" key="1">
    <source>
        <dbReference type="ARBA" id="ARBA00001947"/>
    </source>
</evidence>
<dbReference type="GO" id="GO:0008270">
    <property type="term" value="F:zinc ion binding"/>
    <property type="evidence" value="ECO:0007669"/>
    <property type="project" value="InterPro"/>
</dbReference>
<evidence type="ECO:0000259" key="10">
    <source>
        <dbReference type="Pfam" id="PF11838"/>
    </source>
</evidence>
<protein>
    <submittedName>
        <fullName evidence="13">Aminopeptidase N</fullName>
    </submittedName>
</protein>
<dbReference type="PANTHER" id="PTHR11533">
    <property type="entry name" value="PROTEASE M1 ZINC METALLOPROTEASE"/>
    <property type="match status" value="1"/>
</dbReference>
<dbReference type="WBParaSite" id="TCNE_0001432301-mRNA-1">
    <property type="protein sequence ID" value="TCNE_0001432301-mRNA-1"/>
    <property type="gene ID" value="TCNE_0001432301"/>
</dbReference>
<keyword evidence="5" id="KW-0479">Metal-binding</keyword>
<proteinExistence type="inferred from homology"/>
<dbReference type="PRINTS" id="PR00756">
    <property type="entry name" value="ALADIPTASE"/>
</dbReference>
<evidence type="ECO:0000256" key="5">
    <source>
        <dbReference type="ARBA" id="ARBA00022723"/>
    </source>
</evidence>
<dbReference type="EMBL" id="UYWY01022185">
    <property type="protein sequence ID" value="VDM45644.1"/>
    <property type="molecule type" value="Genomic_DNA"/>
</dbReference>
<dbReference type="AlphaFoldDB" id="A0A183V0Q3"/>
<dbReference type="GO" id="GO:0042277">
    <property type="term" value="F:peptide binding"/>
    <property type="evidence" value="ECO:0007669"/>
    <property type="project" value="TreeGrafter"/>
</dbReference>
<dbReference type="GO" id="GO:0016020">
    <property type="term" value="C:membrane"/>
    <property type="evidence" value="ECO:0007669"/>
    <property type="project" value="TreeGrafter"/>
</dbReference>
<dbReference type="SUPFAM" id="SSF55486">
    <property type="entry name" value="Metalloproteases ('zincins'), catalytic domain"/>
    <property type="match status" value="1"/>
</dbReference>
<evidence type="ECO:0000256" key="3">
    <source>
        <dbReference type="ARBA" id="ARBA00022438"/>
    </source>
</evidence>
<evidence type="ECO:0000313" key="12">
    <source>
        <dbReference type="Proteomes" id="UP000050794"/>
    </source>
</evidence>
<dbReference type="Pfam" id="PF01433">
    <property type="entry name" value="Peptidase_M1"/>
    <property type="match status" value="1"/>
</dbReference>
<dbReference type="PANTHER" id="PTHR11533:SF294">
    <property type="entry name" value="THYROTROPIN-RELEASING HORMONE-DEGRADING ECTOENZYME"/>
    <property type="match status" value="1"/>
</dbReference>
<evidence type="ECO:0000259" key="9">
    <source>
        <dbReference type="Pfam" id="PF01433"/>
    </source>
</evidence>
<dbReference type="InterPro" id="IPR027268">
    <property type="entry name" value="Peptidase_M4/M1_CTD_sf"/>
</dbReference>
<dbReference type="Gene3D" id="1.10.390.10">
    <property type="entry name" value="Neutral Protease Domain 2"/>
    <property type="match status" value="1"/>
</dbReference>
<dbReference type="Gene3D" id="1.25.50.20">
    <property type="match status" value="1"/>
</dbReference>
<dbReference type="GO" id="GO:0005615">
    <property type="term" value="C:extracellular space"/>
    <property type="evidence" value="ECO:0007669"/>
    <property type="project" value="TreeGrafter"/>
</dbReference>
<keyword evidence="6" id="KW-0378">Hydrolase</keyword>
<dbReference type="InterPro" id="IPR024571">
    <property type="entry name" value="ERAP1-like_C_dom"/>
</dbReference>
<reference evidence="13" key="1">
    <citation type="submission" date="2016-06" db="UniProtKB">
        <authorList>
            <consortium name="WormBaseParasite"/>
        </authorList>
    </citation>
    <scope>IDENTIFICATION</scope>
</reference>
<keyword evidence="7" id="KW-0862">Zinc</keyword>
<name>A0A183V0Q3_TOXCA</name>
<dbReference type="GO" id="GO:0070006">
    <property type="term" value="F:metalloaminopeptidase activity"/>
    <property type="evidence" value="ECO:0007669"/>
    <property type="project" value="TreeGrafter"/>
</dbReference>
<accession>A0A183V0Q3</accession>
<comment type="cofactor">
    <cofactor evidence="1">
        <name>Zn(2+)</name>
        <dbReference type="ChEBI" id="CHEBI:29105"/>
    </cofactor>
</comment>
<dbReference type="Gene3D" id="2.60.40.1910">
    <property type="match status" value="1"/>
</dbReference>
<evidence type="ECO:0000256" key="4">
    <source>
        <dbReference type="ARBA" id="ARBA00022670"/>
    </source>
</evidence>
<dbReference type="GO" id="GO:0005737">
    <property type="term" value="C:cytoplasm"/>
    <property type="evidence" value="ECO:0007669"/>
    <property type="project" value="TreeGrafter"/>
</dbReference>
<dbReference type="InterPro" id="IPR014782">
    <property type="entry name" value="Peptidase_M1_dom"/>
</dbReference>
<sequence>MPRRHWGCAPGCWREIRRFGDPPTEAADVFAVPELRVLAMENWGLIMVRQKLVVYNAKMNSLRERRVVTDVLAHEVAHMWFGNLVTMRWWNDLWLNEGFATMMAPKAADHVENSTLRTSQYFTADVALKALSGDQHARTTQPISLKKNSDRVHVQDSKILYNKGATVLRMVESTIGADVFRRGLNPYLRKFAYSNADKNDFLASFSLIFNESDHREDAFVSSNFSVSDFIDSWIYQPGFPLLEVRRTRGHFEISQNIFDVDENPAFANLQWKVPIFVGRGEKRSVLWLKENETVILHDKKRPFLIDIDSHGYYRVVYDEETWNDITDLLLRSYEELPVSTRLKLLDDAFVLSEYGRIPYSIPLRMSQYLREEHEVMPFLTFFARYEYIHQRLFRHPNATLMDKYVQFLLEPMFATIVSENRIDAVETVMEKEFMRELVLLKMCVSGYRACIEAVRPKFDELRKSCAYGKLSSACNRVDPSMRSIVYMVASKYGNQSDFLFLREKHREEEYHAERDRLFSAMAFASNRSNIVAYALFMSIGRTKFLMHYYLSLGKEHYIPSLVKEVLAIKDRDTDFRPKLFELARKNYDNEIISDYLHYNFNELLKK</sequence>
<reference evidence="11 12" key="2">
    <citation type="submission" date="2018-11" db="EMBL/GenBank/DDBJ databases">
        <authorList>
            <consortium name="Pathogen Informatics"/>
        </authorList>
    </citation>
    <scope>NUCLEOTIDE SEQUENCE [LARGE SCALE GENOMIC DNA]</scope>
</reference>
<dbReference type="InterPro" id="IPR001930">
    <property type="entry name" value="Peptidase_M1"/>
</dbReference>
<evidence type="ECO:0000256" key="2">
    <source>
        <dbReference type="ARBA" id="ARBA00010136"/>
    </source>
</evidence>
<dbReference type="FunFam" id="1.10.390.10:FF:000013">
    <property type="entry name" value="Aminopeptidase N"/>
    <property type="match status" value="1"/>
</dbReference>
<keyword evidence="8" id="KW-0482">Metalloprotease</keyword>
<feature type="domain" description="ERAP1-like C-terminal" evidence="10">
    <location>
        <begin position="303"/>
        <end position="533"/>
    </location>
</feature>
<dbReference type="GO" id="GO:0006508">
    <property type="term" value="P:proteolysis"/>
    <property type="evidence" value="ECO:0007669"/>
    <property type="project" value="UniProtKB-KW"/>
</dbReference>
<organism evidence="12 13">
    <name type="scientific">Toxocara canis</name>
    <name type="common">Canine roundworm</name>
    <dbReference type="NCBI Taxonomy" id="6265"/>
    <lineage>
        <taxon>Eukaryota</taxon>
        <taxon>Metazoa</taxon>
        <taxon>Ecdysozoa</taxon>
        <taxon>Nematoda</taxon>
        <taxon>Chromadorea</taxon>
        <taxon>Rhabditida</taxon>
        <taxon>Spirurina</taxon>
        <taxon>Ascaridomorpha</taxon>
        <taxon>Ascaridoidea</taxon>
        <taxon>Toxocaridae</taxon>
        <taxon>Toxocara</taxon>
    </lineage>
</organism>
<evidence type="ECO:0000313" key="11">
    <source>
        <dbReference type="EMBL" id="VDM45644.1"/>
    </source>
</evidence>
<dbReference type="InterPro" id="IPR050344">
    <property type="entry name" value="Peptidase_M1_aminopeptidases"/>
</dbReference>
<keyword evidence="12" id="KW-1185">Reference proteome</keyword>
<dbReference type="Proteomes" id="UP000050794">
    <property type="component" value="Unassembled WGS sequence"/>
</dbReference>
<evidence type="ECO:0000256" key="6">
    <source>
        <dbReference type="ARBA" id="ARBA00022801"/>
    </source>
</evidence>
<evidence type="ECO:0000256" key="8">
    <source>
        <dbReference type="ARBA" id="ARBA00023049"/>
    </source>
</evidence>